<dbReference type="EMBL" id="AP023420">
    <property type="protein sequence ID" value="BCK85446.1"/>
    <property type="molecule type" value="Genomic_DNA"/>
</dbReference>
<evidence type="ECO:0000256" key="5">
    <source>
        <dbReference type="ARBA" id="ARBA00022989"/>
    </source>
</evidence>
<feature type="transmembrane region" description="Helical" evidence="7">
    <location>
        <begin position="7"/>
        <end position="28"/>
    </location>
</feature>
<dbReference type="AlphaFoldDB" id="A0A810QHY7"/>
<dbReference type="RefSeq" id="WP_213543553.1">
    <property type="nucleotide sequence ID" value="NZ_AP023420.1"/>
</dbReference>
<keyword evidence="10" id="KW-1185">Reference proteome</keyword>
<evidence type="ECO:0000256" key="4">
    <source>
        <dbReference type="ARBA" id="ARBA00022692"/>
    </source>
</evidence>
<proteinExistence type="inferred from homology"/>
<dbReference type="GO" id="GO:0042918">
    <property type="term" value="P:alkanesulfonate transmembrane transport"/>
    <property type="evidence" value="ECO:0007669"/>
    <property type="project" value="UniProtKB-ARBA"/>
</dbReference>
<dbReference type="PANTHER" id="PTHR30151">
    <property type="entry name" value="ALKANE SULFONATE ABC TRANSPORTER-RELATED, MEMBRANE SUBUNIT"/>
    <property type="match status" value="1"/>
</dbReference>
<dbReference type="CDD" id="cd06261">
    <property type="entry name" value="TM_PBP2"/>
    <property type="match status" value="1"/>
</dbReference>
<sequence>MKKKKFNAIKFAVGTLAIACFLSVWFFATREGTTLGKLMPNPAEVASRLMEATYEKIGPMTIWGHMWNSMRRVLVGFCIASVSGILLGLAMGWNRTCEAIFRPIFELLRPIPPLAWISLAIVWFGLGEGGKYFIIFVSGFSNVTINVYTGAKAVDPELIGAAKMLGCSNRRIFTSIVLPSSVPYIFTGLQIAISSSWAAVVAAEMVRSTNGIGWLITAGQSIGDMGQVMVGIIVIGVVGFLLATIMRGVESKLCAWSRVQD</sequence>
<keyword evidence="2 7" id="KW-0813">Transport</keyword>
<gene>
    <name evidence="9" type="ORF">MM59RIKEN_27650</name>
</gene>
<dbReference type="InterPro" id="IPR000515">
    <property type="entry name" value="MetI-like"/>
</dbReference>
<dbReference type="Pfam" id="PF00528">
    <property type="entry name" value="BPD_transp_1"/>
    <property type="match status" value="1"/>
</dbReference>
<keyword evidence="5 7" id="KW-1133">Transmembrane helix</keyword>
<reference evidence="9" key="1">
    <citation type="submission" date="2020-09" db="EMBL/GenBank/DDBJ databases">
        <title>New species isolated from human feces.</title>
        <authorList>
            <person name="Kitahara M."/>
            <person name="Shigeno Y."/>
            <person name="Shime M."/>
            <person name="Matsumoto Y."/>
            <person name="Nakamura S."/>
            <person name="Motooka D."/>
            <person name="Fukuoka S."/>
            <person name="Nishikawa H."/>
            <person name="Benno Y."/>
        </authorList>
    </citation>
    <scope>NUCLEOTIDE SEQUENCE</scope>
    <source>
        <strain evidence="9">MM59</strain>
    </source>
</reference>
<evidence type="ECO:0000256" key="6">
    <source>
        <dbReference type="ARBA" id="ARBA00023136"/>
    </source>
</evidence>
<evidence type="ECO:0000313" key="9">
    <source>
        <dbReference type="EMBL" id="BCK85446.1"/>
    </source>
</evidence>
<dbReference type="KEGG" id="pfaa:MM59RIKEN_27650"/>
<evidence type="ECO:0000256" key="7">
    <source>
        <dbReference type="RuleBase" id="RU363032"/>
    </source>
</evidence>
<name>A0A810QHY7_9FIRM</name>
<dbReference type="FunFam" id="1.10.3720.10:FF:000003">
    <property type="entry name" value="Aliphatic sulfonate ABC transporter permease"/>
    <property type="match status" value="1"/>
</dbReference>
<keyword evidence="6 7" id="KW-0472">Membrane</keyword>
<dbReference type="Gene3D" id="1.10.3720.10">
    <property type="entry name" value="MetI-like"/>
    <property type="match status" value="1"/>
</dbReference>
<dbReference type="InterPro" id="IPR035906">
    <property type="entry name" value="MetI-like_sf"/>
</dbReference>
<feature type="transmembrane region" description="Helical" evidence="7">
    <location>
        <begin position="172"/>
        <end position="193"/>
    </location>
</feature>
<dbReference type="PANTHER" id="PTHR30151:SF0">
    <property type="entry name" value="ABC TRANSPORTER PERMEASE PROTEIN MJ0413-RELATED"/>
    <property type="match status" value="1"/>
</dbReference>
<feature type="transmembrane region" description="Helical" evidence="7">
    <location>
        <begin position="107"/>
        <end position="126"/>
    </location>
</feature>
<evidence type="ECO:0000256" key="2">
    <source>
        <dbReference type="ARBA" id="ARBA00022448"/>
    </source>
</evidence>
<evidence type="ECO:0000256" key="1">
    <source>
        <dbReference type="ARBA" id="ARBA00004651"/>
    </source>
</evidence>
<feature type="transmembrane region" description="Helical" evidence="7">
    <location>
        <begin position="132"/>
        <end position="151"/>
    </location>
</feature>
<feature type="domain" description="ABC transmembrane type-1" evidence="8">
    <location>
        <begin position="66"/>
        <end position="246"/>
    </location>
</feature>
<keyword evidence="3" id="KW-1003">Cell membrane</keyword>
<evidence type="ECO:0000259" key="8">
    <source>
        <dbReference type="PROSITE" id="PS50928"/>
    </source>
</evidence>
<evidence type="ECO:0000256" key="3">
    <source>
        <dbReference type="ARBA" id="ARBA00022475"/>
    </source>
</evidence>
<dbReference type="PROSITE" id="PS50928">
    <property type="entry name" value="ABC_TM1"/>
    <property type="match status" value="1"/>
</dbReference>
<accession>A0A810QHY7</accession>
<feature type="transmembrane region" description="Helical" evidence="7">
    <location>
        <begin position="228"/>
        <end position="249"/>
    </location>
</feature>
<comment type="similarity">
    <text evidence="7">Belongs to the binding-protein-dependent transport system permease family.</text>
</comment>
<dbReference type="Proteomes" id="UP000679848">
    <property type="component" value="Chromosome"/>
</dbReference>
<comment type="subcellular location">
    <subcellularLocation>
        <location evidence="1 7">Cell membrane</location>
        <topology evidence="1 7">Multi-pass membrane protein</topology>
    </subcellularLocation>
</comment>
<feature type="transmembrane region" description="Helical" evidence="7">
    <location>
        <begin position="73"/>
        <end position="95"/>
    </location>
</feature>
<dbReference type="GO" id="GO:0005886">
    <property type="term" value="C:plasma membrane"/>
    <property type="evidence" value="ECO:0007669"/>
    <property type="project" value="UniProtKB-SubCell"/>
</dbReference>
<keyword evidence="4 7" id="KW-0812">Transmembrane</keyword>
<evidence type="ECO:0000313" key="10">
    <source>
        <dbReference type="Proteomes" id="UP000679848"/>
    </source>
</evidence>
<dbReference type="SUPFAM" id="SSF161098">
    <property type="entry name" value="MetI-like"/>
    <property type="match status" value="1"/>
</dbReference>
<protein>
    <submittedName>
        <fullName evidence="9">Taurine ABC transporter permease</fullName>
    </submittedName>
</protein>
<organism evidence="9 10">
    <name type="scientific">Pusillibacter faecalis</name>
    <dbReference type="NCBI Taxonomy" id="2714358"/>
    <lineage>
        <taxon>Bacteria</taxon>
        <taxon>Bacillati</taxon>
        <taxon>Bacillota</taxon>
        <taxon>Clostridia</taxon>
        <taxon>Eubacteriales</taxon>
        <taxon>Oscillospiraceae</taxon>
        <taxon>Pusillibacter</taxon>
    </lineage>
</organism>